<dbReference type="Proteomes" id="UP000192713">
    <property type="component" value="Unassembled WGS sequence"/>
</dbReference>
<sequence length="232" mass="24582">MLEFDQVDRDQDALPYEQIAHMLRQAITSGELAPGERLPAETKLAKTFGVARMTVRRAVQELRDEGLLVPAPGRRVAVRAAPPMRELWPQEPGMPAEVTIPDFNAWGDAAPLVAQAENIRTRMYTLAGDLIEVGMLVGEPAVTAKLIESLAGIGLTQADVLGALAVRLHTDVLDSAHAQQVSTAMETARQTFAAACSAAQSAAETLRSAALAAGSDSPTPEPGNSLSRHSGN</sequence>
<dbReference type="SUPFAM" id="SSF46785">
    <property type="entry name" value="Winged helix' DNA-binding domain"/>
    <property type="match status" value="1"/>
</dbReference>
<dbReference type="InterPro" id="IPR036390">
    <property type="entry name" value="WH_DNA-bd_sf"/>
</dbReference>
<keyword evidence="1" id="KW-0805">Transcription regulation</keyword>
<dbReference type="Pfam" id="PF00392">
    <property type="entry name" value="GntR"/>
    <property type="match status" value="1"/>
</dbReference>
<keyword evidence="2" id="KW-0238">DNA-binding</keyword>
<reference evidence="6 7" key="1">
    <citation type="submission" date="2017-02" db="EMBL/GenBank/DDBJ databases">
        <title>The new phylogeny of genus Mycobacterium.</title>
        <authorList>
            <person name="Tortoli E."/>
            <person name="Trovato A."/>
            <person name="Cirillo D.M."/>
        </authorList>
    </citation>
    <scope>NUCLEOTIDE SEQUENCE [LARGE SCALE GENOMIC DNA]</scope>
    <source>
        <strain evidence="6 7">DSM 45093</strain>
    </source>
</reference>
<evidence type="ECO:0000256" key="3">
    <source>
        <dbReference type="ARBA" id="ARBA00023163"/>
    </source>
</evidence>
<dbReference type="InterPro" id="IPR050679">
    <property type="entry name" value="Bact_HTH_transcr_reg"/>
</dbReference>
<name>A0A1X0E8X6_9MYCO</name>
<evidence type="ECO:0000256" key="4">
    <source>
        <dbReference type="SAM" id="MobiDB-lite"/>
    </source>
</evidence>
<dbReference type="GO" id="GO:0045892">
    <property type="term" value="P:negative regulation of DNA-templated transcription"/>
    <property type="evidence" value="ECO:0007669"/>
    <property type="project" value="TreeGrafter"/>
</dbReference>
<evidence type="ECO:0000313" key="6">
    <source>
        <dbReference type="EMBL" id="ORA80975.1"/>
    </source>
</evidence>
<evidence type="ECO:0000256" key="1">
    <source>
        <dbReference type="ARBA" id="ARBA00023015"/>
    </source>
</evidence>
<dbReference type="GO" id="GO:0003677">
    <property type="term" value="F:DNA binding"/>
    <property type="evidence" value="ECO:0007669"/>
    <property type="project" value="UniProtKB-KW"/>
</dbReference>
<evidence type="ECO:0000256" key="2">
    <source>
        <dbReference type="ARBA" id="ARBA00023125"/>
    </source>
</evidence>
<dbReference type="AlphaFoldDB" id="A0A1X0E8X6"/>
<comment type="caution">
    <text evidence="6">The sequence shown here is derived from an EMBL/GenBank/DDBJ whole genome shotgun (WGS) entry which is preliminary data.</text>
</comment>
<keyword evidence="3" id="KW-0804">Transcription</keyword>
<dbReference type="InterPro" id="IPR036388">
    <property type="entry name" value="WH-like_DNA-bd_sf"/>
</dbReference>
<dbReference type="GO" id="GO:0003700">
    <property type="term" value="F:DNA-binding transcription factor activity"/>
    <property type="evidence" value="ECO:0007669"/>
    <property type="project" value="InterPro"/>
</dbReference>
<evidence type="ECO:0000313" key="7">
    <source>
        <dbReference type="Proteomes" id="UP000192713"/>
    </source>
</evidence>
<evidence type="ECO:0000259" key="5">
    <source>
        <dbReference type="PROSITE" id="PS50949"/>
    </source>
</evidence>
<dbReference type="SMART" id="SM00345">
    <property type="entry name" value="HTH_GNTR"/>
    <property type="match status" value="1"/>
</dbReference>
<gene>
    <name evidence="6" type="ORF">BST28_07415</name>
</gene>
<dbReference type="EMBL" id="MVHU01000008">
    <property type="protein sequence ID" value="ORA80975.1"/>
    <property type="molecule type" value="Genomic_DNA"/>
</dbReference>
<protein>
    <submittedName>
        <fullName evidence="6">GntR family transcriptional regulator</fullName>
    </submittedName>
</protein>
<feature type="compositionally biased region" description="Polar residues" evidence="4">
    <location>
        <begin position="216"/>
        <end position="232"/>
    </location>
</feature>
<dbReference type="InterPro" id="IPR000524">
    <property type="entry name" value="Tscrpt_reg_HTH_GntR"/>
</dbReference>
<dbReference type="CDD" id="cd07377">
    <property type="entry name" value="WHTH_GntR"/>
    <property type="match status" value="1"/>
</dbReference>
<feature type="region of interest" description="Disordered" evidence="4">
    <location>
        <begin position="209"/>
        <end position="232"/>
    </location>
</feature>
<accession>A0A1X0E8X6</accession>
<proteinExistence type="predicted"/>
<dbReference type="PRINTS" id="PR00035">
    <property type="entry name" value="HTHGNTR"/>
</dbReference>
<dbReference type="PANTHER" id="PTHR44846">
    <property type="entry name" value="MANNOSYL-D-GLYCERATE TRANSPORT/METABOLISM SYSTEM REPRESSOR MNGR-RELATED"/>
    <property type="match status" value="1"/>
</dbReference>
<organism evidence="6 7">
    <name type="scientific">Mycolicibacter kumamotonensis</name>
    <dbReference type="NCBI Taxonomy" id="354243"/>
    <lineage>
        <taxon>Bacteria</taxon>
        <taxon>Bacillati</taxon>
        <taxon>Actinomycetota</taxon>
        <taxon>Actinomycetes</taxon>
        <taxon>Mycobacteriales</taxon>
        <taxon>Mycobacteriaceae</taxon>
        <taxon>Mycolicibacter</taxon>
    </lineage>
</organism>
<dbReference type="Gene3D" id="1.10.10.10">
    <property type="entry name" value="Winged helix-like DNA-binding domain superfamily/Winged helix DNA-binding domain"/>
    <property type="match status" value="1"/>
</dbReference>
<dbReference type="PROSITE" id="PS50949">
    <property type="entry name" value="HTH_GNTR"/>
    <property type="match status" value="1"/>
</dbReference>
<feature type="domain" description="HTH gntR-type" evidence="5">
    <location>
        <begin position="13"/>
        <end position="81"/>
    </location>
</feature>
<dbReference type="PANTHER" id="PTHR44846:SF17">
    <property type="entry name" value="GNTR-FAMILY TRANSCRIPTIONAL REGULATOR"/>
    <property type="match status" value="1"/>
</dbReference>